<protein>
    <recommendedName>
        <fullName evidence="4">Secreted protein</fullName>
    </recommendedName>
</protein>
<gene>
    <name evidence="2" type="ORF">CHARACLAT_001084</name>
</gene>
<proteinExistence type="predicted"/>
<evidence type="ECO:0000313" key="2">
    <source>
        <dbReference type="EMBL" id="MED6279461.1"/>
    </source>
</evidence>
<keyword evidence="1" id="KW-0732">Signal</keyword>
<evidence type="ECO:0000313" key="3">
    <source>
        <dbReference type="Proteomes" id="UP001352852"/>
    </source>
</evidence>
<dbReference type="Proteomes" id="UP001352852">
    <property type="component" value="Unassembled WGS sequence"/>
</dbReference>
<comment type="caution">
    <text evidence="2">The sequence shown here is derived from an EMBL/GenBank/DDBJ whole genome shotgun (WGS) entry which is preliminary data.</text>
</comment>
<dbReference type="EMBL" id="JAHUTJ010041025">
    <property type="protein sequence ID" value="MED6279461.1"/>
    <property type="molecule type" value="Genomic_DNA"/>
</dbReference>
<accession>A0ABU7DXA1</accession>
<keyword evidence="3" id="KW-1185">Reference proteome</keyword>
<sequence>MRCVCVHEIPRTTVFLITVIVTAVTDASNANKNKQEAGKLELKDDVNSGFPCPTSEVNGTQHLIRLYEVAADRAEGRAGWAEQWECGAGIVGENLGWSHSVWSAPPLPSSSFCSAAKAISTSY</sequence>
<name>A0ABU7DXA1_9TELE</name>
<evidence type="ECO:0008006" key="4">
    <source>
        <dbReference type="Google" id="ProtNLM"/>
    </source>
</evidence>
<evidence type="ECO:0000256" key="1">
    <source>
        <dbReference type="SAM" id="SignalP"/>
    </source>
</evidence>
<feature type="chain" id="PRO_5045962410" description="Secreted protein" evidence="1">
    <location>
        <begin position="28"/>
        <end position="123"/>
    </location>
</feature>
<organism evidence="2 3">
    <name type="scientific">Characodon lateralis</name>
    <dbReference type="NCBI Taxonomy" id="208331"/>
    <lineage>
        <taxon>Eukaryota</taxon>
        <taxon>Metazoa</taxon>
        <taxon>Chordata</taxon>
        <taxon>Craniata</taxon>
        <taxon>Vertebrata</taxon>
        <taxon>Euteleostomi</taxon>
        <taxon>Actinopterygii</taxon>
        <taxon>Neopterygii</taxon>
        <taxon>Teleostei</taxon>
        <taxon>Neoteleostei</taxon>
        <taxon>Acanthomorphata</taxon>
        <taxon>Ovalentaria</taxon>
        <taxon>Atherinomorphae</taxon>
        <taxon>Cyprinodontiformes</taxon>
        <taxon>Goodeidae</taxon>
        <taxon>Characodon</taxon>
    </lineage>
</organism>
<reference evidence="2 3" key="1">
    <citation type="submission" date="2021-06" db="EMBL/GenBank/DDBJ databases">
        <authorList>
            <person name="Palmer J.M."/>
        </authorList>
    </citation>
    <scope>NUCLEOTIDE SEQUENCE [LARGE SCALE GENOMIC DNA]</scope>
    <source>
        <strain evidence="2 3">CL_MEX2019</strain>
        <tissue evidence="2">Muscle</tissue>
    </source>
</reference>
<feature type="signal peptide" evidence="1">
    <location>
        <begin position="1"/>
        <end position="27"/>
    </location>
</feature>